<keyword evidence="4" id="KW-1185">Reference proteome</keyword>
<accession>A0AAE1BQJ0</accession>
<reference evidence="3" key="1">
    <citation type="submission" date="2023-10" db="EMBL/GenBank/DDBJ databases">
        <title>Genome assemblies of two species of porcelain crab, Petrolisthes cinctipes and Petrolisthes manimaculis (Anomura: Porcellanidae).</title>
        <authorList>
            <person name="Angst P."/>
        </authorList>
    </citation>
    <scope>NUCLEOTIDE SEQUENCE</scope>
    <source>
        <strain evidence="3">PB745_01</strain>
        <tissue evidence="3">Gill</tissue>
    </source>
</reference>
<feature type="transmembrane region" description="Helical" evidence="2">
    <location>
        <begin position="6"/>
        <end position="32"/>
    </location>
</feature>
<gene>
    <name evidence="3" type="ORF">Pcinc_038514</name>
</gene>
<evidence type="ECO:0000313" key="3">
    <source>
        <dbReference type="EMBL" id="KAK3855066.1"/>
    </source>
</evidence>
<keyword evidence="2" id="KW-0472">Membrane</keyword>
<protein>
    <submittedName>
        <fullName evidence="3">Uncharacterized protein</fullName>
    </submittedName>
</protein>
<evidence type="ECO:0000313" key="4">
    <source>
        <dbReference type="Proteomes" id="UP001286313"/>
    </source>
</evidence>
<organism evidence="3 4">
    <name type="scientific">Petrolisthes cinctipes</name>
    <name type="common">Flat porcelain crab</name>
    <dbReference type="NCBI Taxonomy" id="88211"/>
    <lineage>
        <taxon>Eukaryota</taxon>
        <taxon>Metazoa</taxon>
        <taxon>Ecdysozoa</taxon>
        <taxon>Arthropoda</taxon>
        <taxon>Crustacea</taxon>
        <taxon>Multicrustacea</taxon>
        <taxon>Malacostraca</taxon>
        <taxon>Eumalacostraca</taxon>
        <taxon>Eucarida</taxon>
        <taxon>Decapoda</taxon>
        <taxon>Pleocyemata</taxon>
        <taxon>Anomura</taxon>
        <taxon>Galatheoidea</taxon>
        <taxon>Porcellanidae</taxon>
        <taxon>Petrolisthes</taxon>
    </lineage>
</organism>
<name>A0AAE1BQJ0_PETCI</name>
<proteinExistence type="predicted"/>
<keyword evidence="2" id="KW-1133">Transmembrane helix</keyword>
<feature type="compositionally biased region" description="Basic and acidic residues" evidence="1">
    <location>
        <begin position="149"/>
        <end position="168"/>
    </location>
</feature>
<evidence type="ECO:0000256" key="2">
    <source>
        <dbReference type="SAM" id="Phobius"/>
    </source>
</evidence>
<evidence type="ECO:0000256" key="1">
    <source>
        <dbReference type="SAM" id="MobiDB-lite"/>
    </source>
</evidence>
<dbReference type="Proteomes" id="UP001286313">
    <property type="component" value="Unassembled WGS sequence"/>
</dbReference>
<keyword evidence="2" id="KW-0812">Transmembrane</keyword>
<dbReference type="AlphaFoldDB" id="A0AAE1BQJ0"/>
<feature type="region of interest" description="Disordered" evidence="1">
    <location>
        <begin position="146"/>
        <end position="168"/>
    </location>
</feature>
<feature type="compositionally biased region" description="Polar residues" evidence="1">
    <location>
        <begin position="77"/>
        <end position="92"/>
    </location>
</feature>
<dbReference type="EMBL" id="JAWQEG010006367">
    <property type="protein sequence ID" value="KAK3855066.1"/>
    <property type="molecule type" value="Genomic_DNA"/>
</dbReference>
<comment type="caution">
    <text evidence="3">The sequence shown here is derived from an EMBL/GenBank/DDBJ whole genome shotgun (WGS) entry which is preliminary data.</text>
</comment>
<feature type="region of interest" description="Disordered" evidence="1">
    <location>
        <begin position="72"/>
        <end position="100"/>
    </location>
</feature>
<sequence>MARANALSPVIFFVFSISTSMILVNLMLTIILRTFSEVKNELLNVNNKYDIIDYITNKALLLMGLRSSKQLPMKSQPKVTSPSSATNNNPKSDPNDELPDKVNDLLSYINNMYFDGQLNLNDPGTRKSIMMGKSASDKLYWKLPSMTQRRHDNTDEQDRKHHPEIFQE</sequence>